<keyword evidence="10 16" id="KW-0798">TonB box</keyword>
<comment type="subcellular location">
    <subcellularLocation>
        <location evidence="1 14">Cell outer membrane</location>
        <topology evidence="1 14">Multi-pass membrane protein</topology>
    </subcellularLocation>
</comment>
<evidence type="ECO:0000256" key="10">
    <source>
        <dbReference type="ARBA" id="ARBA00023077"/>
    </source>
</evidence>
<evidence type="ECO:0000256" key="4">
    <source>
        <dbReference type="ARBA" id="ARBA00022452"/>
    </source>
</evidence>
<keyword evidence="12 21" id="KW-0675">Receptor</keyword>
<feature type="chain" id="PRO_5025693636" evidence="18">
    <location>
        <begin position="29"/>
        <end position="740"/>
    </location>
</feature>
<feature type="region of interest" description="Disordered" evidence="17">
    <location>
        <begin position="38"/>
        <end position="73"/>
    </location>
</feature>
<dbReference type="Gene3D" id="2.170.130.10">
    <property type="entry name" value="TonB-dependent receptor, plug domain"/>
    <property type="match status" value="1"/>
</dbReference>
<evidence type="ECO:0000256" key="8">
    <source>
        <dbReference type="ARBA" id="ARBA00023004"/>
    </source>
</evidence>
<feature type="compositionally biased region" description="Polar residues" evidence="17">
    <location>
        <begin position="53"/>
        <end position="67"/>
    </location>
</feature>
<dbReference type="OrthoDB" id="9760333at2"/>
<keyword evidence="13 14" id="KW-0998">Cell outer membrane</keyword>
<keyword evidence="8" id="KW-0408">Iron</keyword>
<evidence type="ECO:0000256" key="15">
    <source>
        <dbReference type="PROSITE-ProRule" id="PRU10144"/>
    </source>
</evidence>
<dbReference type="InterPro" id="IPR039426">
    <property type="entry name" value="TonB-dep_rcpt-like"/>
</dbReference>
<comment type="similarity">
    <text evidence="2 14 16">Belongs to the TonB-dependent receptor family.</text>
</comment>
<dbReference type="PROSITE" id="PS52016">
    <property type="entry name" value="TONB_DEPENDENT_REC_3"/>
    <property type="match status" value="1"/>
</dbReference>
<dbReference type="InterPro" id="IPR010917">
    <property type="entry name" value="TonB_rcpt_CS"/>
</dbReference>
<reference evidence="21 22" key="1">
    <citation type="submission" date="2019-11" db="EMBL/GenBank/DDBJ databases">
        <title>The genome sequence of Methylocystis heyeri.</title>
        <authorList>
            <person name="Oshkin I.Y."/>
            <person name="Miroshnikov K."/>
            <person name="Dedysh S.N."/>
        </authorList>
    </citation>
    <scope>NUCLEOTIDE SEQUENCE [LARGE SCALE GENOMIC DNA]</scope>
    <source>
        <strain evidence="21 22">H2</strain>
    </source>
</reference>
<keyword evidence="3 14" id="KW-0813">Transport</keyword>
<evidence type="ECO:0000256" key="2">
    <source>
        <dbReference type="ARBA" id="ARBA00009810"/>
    </source>
</evidence>
<dbReference type="PANTHER" id="PTHR32552">
    <property type="entry name" value="FERRICHROME IRON RECEPTOR-RELATED"/>
    <property type="match status" value="1"/>
</dbReference>
<evidence type="ECO:0000256" key="12">
    <source>
        <dbReference type="ARBA" id="ARBA00023170"/>
    </source>
</evidence>
<gene>
    <name evidence="21" type="ORF">H2LOC_000440</name>
</gene>
<dbReference type="Gene3D" id="2.40.170.20">
    <property type="entry name" value="TonB-dependent receptor, beta-barrel domain"/>
    <property type="match status" value="1"/>
</dbReference>
<dbReference type="SUPFAM" id="SSF56935">
    <property type="entry name" value="Porins"/>
    <property type="match status" value="1"/>
</dbReference>
<dbReference type="Proteomes" id="UP000309061">
    <property type="component" value="Chromosome"/>
</dbReference>
<dbReference type="AlphaFoldDB" id="A0A6B8KBB0"/>
<dbReference type="KEGG" id="mhey:H2LOC_000440"/>
<dbReference type="GO" id="GO:0015891">
    <property type="term" value="P:siderophore transport"/>
    <property type="evidence" value="ECO:0007669"/>
    <property type="project" value="InterPro"/>
</dbReference>
<dbReference type="PROSITE" id="PS01156">
    <property type="entry name" value="TONB_DEPENDENT_REC_2"/>
    <property type="match status" value="1"/>
</dbReference>
<proteinExistence type="inferred from homology"/>
<dbReference type="EMBL" id="CP046052">
    <property type="protein sequence ID" value="QGM44291.1"/>
    <property type="molecule type" value="Genomic_DNA"/>
</dbReference>
<evidence type="ECO:0000313" key="21">
    <source>
        <dbReference type="EMBL" id="QGM44291.1"/>
    </source>
</evidence>
<keyword evidence="6 14" id="KW-0812">Transmembrane</keyword>
<evidence type="ECO:0000256" key="18">
    <source>
        <dbReference type="SAM" id="SignalP"/>
    </source>
</evidence>
<keyword evidence="11 14" id="KW-0472">Membrane</keyword>
<accession>A0A6B8KBB0</accession>
<feature type="short sequence motif" description="TonB C-terminal box" evidence="15">
    <location>
        <begin position="723"/>
        <end position="740"/>
    </location>
</feature>
<evidence type="ECO:0000256" key="16">
    <source>
        <dbReference type="RuleBase" id="RU003357"/>
    </source>
</evidence>
<evidence type="ECO:0000256" key="17">
    <source>
        <dbReference type="SAM" id="MobiDB-lite"/>
    </source>
</evidence>
<evidence type="ECO:0000256" key="3">
    <source>
        <dbReference type="ARBA" id="ARBA00022448"/>
    </source>
</evidence>
<evidence type="ECO:0000256" key="1">
    <source>
        <dbReference type="ARBA" id="ARBA00004571"/>
    </source>
</evidence>
<feature type="domain" description="TonB-dependent receptor-like beta-barrel" evidence="19">
    <location>
        <begin position="304"/>
        <end position="714"/>
    </location>
</feature>
<dbReference type="InterPro" id="IPR036942">
    <property type="entry name" value="Beta-barrel_TonB_sf"/>
</dbReference>
<evidence type="ECO:0000256" key="13">
    <source>
        <dbReference type="ARBA" id="ARBA00023237"/>
    </source>
</evidence>
<dbReference type="InterPro" id="IPR037066">
    <property type="entry name" value="Plug_dom_sf"/>
</dbReference>
<dbReference type="CDD" id="cd01347">
    <property type="entry name" value="ligand_gated_channel"/>
    <property type="match status" value="1"/>
</dbReference>
<evidence type="ECO:0000259" key="20">
    <source>
        <dbReference type="Pfam" id="PF07715"/>
    </source>
</evidence>
<name>A0A6B8KBB0_9HYPH</name>
<dbReference type="Pfam" id="PF00593">
    <property type="entry name" value="TonB_dep_Rec_b-barrel"/>
    <property type="match status" value="1"/>
</dbReference>
<dbReference type="PROSITE" id="PS51257">
    <property type="entry name" value="PROKAR_LIPOPROTEIN"/>
    <property type="match status" value="1"/>
</dbReference>
<keyword evidence="7 18" id="KW-0732">Signal</keyword>
<dbReference type="GO" id="GO:0015344">
    <property type="term" value="F:siderophore uptake transmembrane transporter activity"/>
    <property type="evidence" value="ECO:0007669"/>
    <property type="project" value="TreeGrafter"/>
</dbReference>
<evidence type="ECO:0000256" key="5">
    <source>
        <dbReference type="ARBA" id="ARBA00022496"/>
    </source>
</evidence>
<keyword evidence="4 14" id="KW-1134">Transmembrane beta strand</keyword>
<keyword evidence="5" id="KW-0410">Iron transport</keyword>
<evidence type="ECO:0000313" key="22">
    <source>
        <dbReference type="Proteomes" id="UP000309061"/>
    </source>
</evidence>
<evidence type="ECO:0000256" key="6">
    <source>
        <dbReference type="ARBA" id="ARBA00022692"/>
    </source>
</evidence>
<dbReference type="PANTHER" id="PTHR32552:SF82">
    <property type="entry name" value="FCUA PROTEIN"/>
    <property type="match status" value="1"/>
</dbReference>
<feature type="signal peptide" evidence="18">
    <location>
        <begin position="1"/>
        <end position="28"/>
    </location>
</feature>
<evidence type="ECO:0000259" key="19">
    <source>
        <dbReference type="Pfam" id="PF00593"/>
    </source>
</evidence>
<dbReference type="NCBIfam" id="TIGR01783">
    <property type="entry name" value="TonB-siderophor"/>
    <property type="match status" value="1"/>
</dbReference>
<dbReference type="InterPro" id="IPR010105">
    <property type="entry name" value="TonB_sidphr_rcpt"/>
</dbReference>
<organism evidence="21 22">
    <name type="scientific">Methylocystis heyeri</name>
    <dbReference type="NCBI Taxonomy" id="391905"/>
    <lineage>
        <taxon>Bacteria</taxon>
        <taxon>Pseudomonadati</taxon>
        <taxon>Pseudomonadota</taxon>
        <taxon>Alphaproteobacteria</taxon>
        <taxon>Hyphomicrobiales</taxon>
        <taxon>Methylocystaceae</taxon>
        <taxon>Methylocystis</taxon>
    </lineage>
</organism>
<dbReference type="GO" id="GO:0038023">
    <property type="term" value="F:signaling receptor activity"/>
    <property type="evidence" value="ECO:0007669"/>
    <property type="project" value="InterPro"/>
</dbReference>
<dbReference type="RefSeq" id="WP_136494598.1">
    <property type="nucleotide sequence ID" value="NZ_CP046052.1"/>
</dbReference>
<dbReference type="InterPro" id="IPR000531">
    <property type="entry name" value="Beta-barrel_TonB"/>
</dbReference>
<feature type="domain" description="TonB-dependent receptor plug" evidence="20">
    <location>
        <begin position="95"/>
        <end position="191"/>
    </location>
</feature>
<evidence type="ECO:0000256" key="7">
    <source>
        <dbReference type="ARBA" id="ARBA00022729"/>
    </source>
</evidence>
<dbReference type="GO" id="GO:0009279">
    <property type="term" value="C:cell outer membrane"/>
    <property type="evidence" value="ECO:0007669"/>
    <property type="project" value="UniProtKB-SubCell"/>
</dbReference>
<evidence type="ECO:0000256" key="14">
    <source>
        <dbReference type="PROSITE-ProRule" id="PRU01360"/>
    </source>
</evidence>
<dbReference type="InterPro" id="IPR012910">
    <property type="entry name" value="Plug_dom"/>
</dbReference>
<evidence type="ECO:0000256" key="11">
    <source>
        <dbReference type="ARBA" id="ARBA00023136"/>
    </source>
</evidence>
<sequence>MMPTKRRQLTRVAGTISFAISACSTAIAQQATPVPDISVTETAPTGAPHDSVPLTQRPASGNSNAAPQNKLDGSAASGYRVEDATTTGPWGSLPLQDTPYSVNVMSQQLIENVQASSPDQLFRMNPLVQLQQPTSLNGAAKVNIRGFNVRTSMEDGLRNPNGWGNALEQYDRVEILSGLSGFLYGPANVGGMVNYVTKTPTTTPLANITAGDHGGSNFFVHGDFGGPLDNGVFGYRLNFLTENGDEGPQYSTLSRNLISGALDWHITDRLTLELNGSYFDYKQFGVPAAWTTAKAFRYPSAPSVDRLWSEPWTYQTVGTGKLGGNLKWDLNEIFSLRASYRHVDYTDQNVTNTNNLLINGSYSQSTAIRALRGLGTDAGNAFLDAHFNTGFIDHKVTFGVFGDRYAWLQHPDEQATINNLKGVFSPAFPIYAVQPVYNIGLLPTYKNIAVSDRNIMIGDDVKITDQWSALLGVNYARVAETDWSTSKGLAPASARYDKGAWTPNFSLLFKPVPWLTAYGTYIQSLEEGPIVPNTGALIYTNAGQILQPIVSTQYEIGAKATVGEVFLTAALFQIEKANDYSKNNGNGSYTYFQDGKETHKGVELTATGTIVPGVRVVGGLTFFDAMVTQSSDWTLNNRKPANVSEKMIKTYAEYDVPFVPGLTLTAGGYYTGAFYADALNSQVLPGVLIGDVGARYTTTVFSQNVTARLNITNVANKSYWLNANYLGDPRRVAFSLEARF</sequence>
<keyword evidence="22" id="KW-1185">Reference proteome</keyword>
<keyword evidence="9" id="KW-0406">Ion transport</keyword>
<evidence type="ECO:0000256" key="9">
    <source>
        <dbReference type="ARBA" id="ARBA00023065"/>
    </source>
</evidence>
<dbReference type="Pfam" id="PF07715">
    <property type="entry name" value="Plug"/>
    <property type="match status" value="1"/>
</dbReference>
<protein>
    <submittedName>
        <fullName evidence="21">TonB-dependent siderophore receptor</fullName>
    </submittedName>
</protein>